<organism evidence="8 9">
    <name type="scientific">Alcaligenes endophyticus</name>
    <dbReference type="NCBI Taxonomy" id="1929088"/>
    <lineage>
        <taxon>Bacteria</taxon>
        <taxon>Pseudomonadati</taxon>
        <taxon>Pseudomonadota</taxon>
        <taxon>Betaproteobacteria</taxon>
        <taxon>Burkholderiales</taxon>
        <taxon>Alcaligenaceae</taxon>
        <taxon>Alcaligenes</taxon>
    </lineage>
</organism>
<evidence type="ECO:0000259" key="6">
    <source>
        <dbReference type="Pfam" id="PF01729"/>
    </source>
</evidence>
<evidence type="ECO:0000256" key="1">
    <source>
        <dbReference type="ARBA" id="ARBA00009400"/>
    </source>
</evidence>
<proteinExistence type="inferred from homology"/>
<evidence type="ECO:0000256" key="2">
    <source>
        <dbReference type="ARBA" id="ARBA00019205"/>
    </source>
</evidence>
<dbReference type="InterPro" id="IPR037128">
    <property type="entry name" value="Quinolinate_PRibosylTase_N_sf"/>
</dbReference>
<evidence type="ECO:0000256" key="4">
    <source>
        <dbReference type="ARBA" id="ARBA00022679"/>
    </source>
</evidence>
<dbReference type="InterPro" id="IPR027277">
    <property type="entry name" value="NadC/ModD"/>
</dbReference>
<evidence type="ECO:0000256" key="3">
    <source>
        <dbReference type="ARBA" id="ARBA00022676"/>
    </source>
</evidence>
<feature type="domain" description="Quinolinate phosphoribosyl transferase C-terminal" evidence="6">
    <location>
        <begin position="107"/>
        <end position="277"/>
    </location>
</feature>
<protein>
    <recommendedName>
        <fullName evidence="2">Putative pyrophosphorylase ModD</fullName>
    </recommendedName>
</protein>
<sequence length="285" mass="30817">MPVFFEQNLIDSWINEDAPLLDLTSQVMGLHHQASQMTFIARGNYIVAGSEEVMRVITNCQGQVTDYLPSGTSCHAGQAILHCTGPAHALLRAWKVSQNIFEFACGIATQTHALVTTVKHHNSKAAVLTTRKHAPGLRKLALKATLAGGAMPHRLGLSETVLIFPQHRALLGDWQNIQAALQARQGELAEKTVVIEVETLEQAKQAIQAGADALQFDKVPAAQLTEWVSQLRPLHPHLRFLAAGGIRLDNAVAYACSGVDALVTSSLYYAPPADIGVRIEKGDAQ</sequence>
<feature type="domain" description="Quinolinate phosphoribosyl transferase N-terminal" evidence="7">
    <location>
        <begin position="22"/>
        <end position="105"/>
    </location>
</feature>
<evidence type="ECO:0000256" key="5">
    <source>
        <dbReference type="PIRNR" id="PIRNR006250"/>
    </source>
</evidence>
<dbReference type="Gene3D" id="3.20.20.70">
    <property type="entry name" value="Aldolase class I"/>
    <property type="match status" value="1"/>
</dbReference>
<dbReference type="InterPro" id="IPR002638">
    <property type="entry name" value="Quinolinate_PRibosylTrfase_C"/>
</dbReference>
<dbReference type="PANTHER" id="PTHR32179:SF4">
    <property type="entry name" value="PYROPHOSPHORYLASE MODD-RELATED"/>
    <property type="match status" value="1"/>
</dbReference>
<accession>A0ABT8EF05</accession>
<dbReference type="EMBL" id="JAJHNU010000001">
    <property type="protein sequence ID" value="MDN4119871.1"/>
    <property type="molecule type" value="Genomic_DNA"/>
</dbReference>
<evidence type="ECO:0000313" key="9">
    <source>
        <dbReference type="Proteomes" id="UP001168613"/>
    </source>
</evidence>
<comment type="similarity">
    <text evidence="1 5">Belongs to the NadC/ModD family.</text>
</comment>
<name>A0ABT8EF05_9BURK</name>
<dbReference type="Proteomes" id="UP001168613">
    <property type="component" value="Unassembled WGS sequence"/>
</dbReference>
<gene>
    <name evidence="8" type="primary">modD</name>
    <name evidence="8" type="ORF">LMS43_01080</name>
</gene>
<dbReference type="InterPro" id="IPR013785">
    <property type="entry name" value="Aldolase_TIM"/>
</dbReference>
<dbReference type="SUPFAM" id="SSF54675">
    <property type="entry name" value="Nicotinate/Quinolinate PRTase N-terminal domain-like"/>
    <property type="match status" value="1"/>
</dbReference>
<keyword evidence="3 5" id="KW-0328">Glycosyltransferase</keyword>
<dbReference type="NCBIfam" id="TIGR01334">
    <property type="entry name" value="modD"/>
    <property type="match status" value="1"/>
</dbReference>
<dbReference type="RefSeq" id="WP_266122791.1">
    <property type="nucleotide sequence ID" value="NZ_JAJHNU010000001.1"/>
</dbReference>
<dbReference type="Pfam" id="PF01729">
    <property type="entry name" value="QRPTase_C"/>
    <property type="match status" value="1"/>
</dbReference>
<dbReference type="Pfam" id="PF02749">
    <property type="entry name" value="QRPTase_N"/>
    <property type="match status" value="1"/>
</dbReference>
<dbReference type="PIRSF" id="PIRSF006250">
    <property type="entry name" value="NadC_ModD"/>
    <property type="match status" value="1"/>
</dbReference>
<dbReference type="InterPro" id="IPR036068">
    <property type="entry name" value="Nicotinate_pribotase-like_C"/>
</dbReference>
<dbReference type="InterPro" id="IPR006242">
    <property type="entry name" value="ModD"/>
</dbReference>
<keyword evidence="4 5" id="KW-0808">Transferase</keyword>
<dbReference type="Gene3D" id="3.90.1170.20">
    <property type="entry name" value="Quinolinate phosphoribosyl transferase, N-terminal domain"/>
    <property type="match status" value="1"/>
</dbReference>
<comment type="caution">
    <text evidence="8">The sequence shown here is derived from an EMBL/GenBank/DDBJ whole genome shotgun (WGS) entry which is preliminary data.</text>
</comment>
<keyword evidence="9" id="KW-1185">Reference proteome</keyword>
<dbReference type="SUPFAM" id="SSF51690">
    <property type="entry name" value="Nicotinate/Quinolinate PRTase C-terminal domain-like"/>
    <property type="match status" value="1"/>
</dbReference>
<dbReference type="PANTHER" id="PTHR32179">
    <property type="entry name" value="NICOTINATE-NUCLEOTIDE PYROPHOSPHORYLASE [CARBOXYLATING]"/>
    <property type="match status" value="1"/>
</dbReference>
<evidence type="ECO:0000259" key="7">
    <source>
        <dbReference type="Pfam" id="PF02749"/>
    </source>
</evidence>
<evidence type="ECO:0000313" key="8">
    <source>
        <dbReference type="EMBL" id="MDN4119871.1"/>
    </source>
</evidence>
<dbReference type="InterPro" id="IPR022412">
    <property type="entry name" value="Quinolinate_PRibosylTrfase_N"/>
</dbReference>
<reference evidence="8" key="1">
    <citation type="submission" date="2021-11" db="EMBL/GenBank/DDBJ databases">
        <title>Draft genome sequence of Alcaligenes endophyticus type strain CCUG 75668T.</title>
        <authorList>
            <person name="Salva-Serra F."/>
            <person name="Duran R.E."/>
            <person name="Seeger M."/>
            <person name="Moore E.R.B."/>
            <person name="Jaen-Luchoro D."/>
        </authorList>
    </citation>
    <scope>NUCLEOTIDE SEQUENCE</scope>
    <source>
        <strain evidence="8">CCUG 75668</strain>
    </source>
</reference>